<dbReference type="HOGENOM" id="CLU_1993433_0_0_1"/>
<gene>
    <name evidence="2" type="ORF">SNOG_08057</name>
</gene>
<dbReference type="VEuPathDB" id="FungiDB:JI435_428680"/>
<proteinExistence type="predicted"/>
<dbReference type="EMBL" id="CH445336">
    <property type="protein sequence ID" value="EAT84333.1"/>
    <property type="molecule type" value="Genomic_DNA"/>
</dbReference>
<reference evidence="3" key="1">
    <citation type="journal article" date="2007" name="Plant Cell">
        <title>Dothideomycete-plant interactions illuminated by genome sequencing and EST analysis of the wheat pathogen Stagonospora nodorum.</title>
        <authorList>
            <person name="Hane J.K."/>
            <person name="Lowe R.G."/>
            <person name="Solomon P.S."/>
            <person name="Tan K.C."/>
            <person name="Schoch C.L."/>
            <person name="Spatafora J.W."/>
            <person name="Crous P.W."/>
            <person name="Kodira C."/>
            <person name="Birren B.W."/>
            <person name="Galagan J.E."/>
            <person name="Torriani S.F."/>
            <person name="McDonald B.A."/>
            <person name="Oliver R.P."/>
        </authorList>
    </citation>
    <scope>NUCLEOTIDE SEQUENCE [LARGE SCALE GENOMIC DNA]</scope>
    <source>
        <strain evidence="3">SN15 / ATCC MYA-4574 / FGSC 10173</strain>
    </source>
</reference>
<dbReference type="AlphaFoldDB" id="Q0UJK7"/>
<sequence length="125" mass="13682">MYERTTLASFPHSEVTSRCAAEPDSAPDTDHSFNSSTFTTMQVTAITLAAFAAMVSAAPQLITGTTVITQTTTYFHTVTAYQGANGPVVTSTQTPTTDDYHKLYFPDISTPTPLPSNWPKTRWIW</sequence>
<dbReference type="GeneID" id="5975282"/>
<feature type="region of interest" description="Disordered" evidence="1">
    <location>
        <begin position="1"/>
        <end position="33"/>
    </location>
</feature>
<dbReference type="Proteomes" id="UP000001055">
    <property type="component" value="Unassembled WGS sequence"/>
</dbReference>
<organism evidence="2 3">
    <name type="scientific">Phaeosphaeria nodorum (strain SN15 / ATCC MYA-4574 / FGSC 10173)</name>
    <name type="common">Glume blotch fungus</name>
    <name type="synonym">Parastagonospora nodorum</name>
    <dbReference type="NCBI Taxonomy" id="321614"/>
    <lineage>
        <taxon>Eukaryota</taxon>
        <taxon>Fungi</taxon>
        <taxon>Dikarya</taxon>
        <taxon>Ascomycota</taxon>
        <taxon>Pezizomycotina</taxon>
        <taxon>Dothideomycetes</taxon>
        <taxon>Pleosporomycetidae</taxon>
        <taxon>Pleosporales</taxon>
        <taxon>Pleosporineae</taxon>
        <taxon>Phaeosphaeriaceae</taxon>
        <taxon>Parastagonospora</taxon>
    </lineage>
</organism>
<dbReference type="KEGG" id="pno:SNOG_08057"/>
<name>Q0UJK7_PHANO</name>
<evidence type="ECO:0000313" key="3">
    <source>
        <dbReference type="Proteomes" id="UP000001055"/>
    </source>
</evidence>
<evidence type="ECO:0000256" key="1">
    <source>
        <dbReference type="SAM" id="MobiDB-lite"/>
    </source>
</evidence>
<accession>Q0UJK7</accession>
<protein>
    <submittedName>
        <fullName evidence="2">Uncharacterized protein</fullName>
    </submittedName>
</protein>
<dbReference type="RefSeq" id="XP_001798384.1">
    <property type="nucleotide sequence ID" value="XM_001798332.1"/>
</dbReference>
<dbReference type="InParanoid" id="Q0UJK7"/>
<evidence type="ECO:0000313" key="2">
    <source>
        <dbReference type="EMBL" id="EAT84333.1"/>
    </source>
</evidence>